<dbReference type="EMBL" id="JX052989">
    <property type="protein sequence ID" value="AFK11217.1"/>
    <property type="molecule type" value="mRNA"/>
</dbReference>
<evidence type="ECO:0000313" key="11">
    <source>
        <dbReference type="EMBL" id="AFK11217.1"/>
    </source>
</evidence>
<dbReference type="GeneTree" id="ENSGT00390000015191"/>
<keyword evidence="6" id="KW-0175">Coiled coil</keyword>
<dbReference type="CTD" id="129787"/>
<reference evidence="11" key="3">
    <citation type="journal article" date="2012" name="PLoS ONE">
        <title>Sequencing and Analysis of Full-Length cDNAs, 5'-ESTs and 3'-ESTs from a Cartilaginous Fish, the Elephant Shark (Callorhinchus milii).</title>
        <authorList>
            <person name="Tan Y.Y."/>
            <person name="Kodzius R."/>
            <person name="Tay B.H."/>
            <person name="Tay A."/>
            <person name="Brenner S."/>
            <person name="Venkatesh B."/>
        </authorList>
    </citation>
    <scope>NUCLEOTIDE SEQUENCE</scope>
    <source>
        <tissue evidence="11">Kidney</tissue>
    </source>
</reference>
<evidence type="ECO:0000256" key="2">
    <source>
        <dbReference type="ARBA" id="ARBA00009971"/>
    </source>
</evidence>
<dbReference type="Ensembl" id="ENSCMIT00000015762.1">
    <property type="protein sequence ID" value="ENSCMIP00000015443.1"/>
    <property type="gene ID" value="ENSCMIG00000007533.1"/>
</dbReference>
<reference evidence="13" key="4">
    <citation type="journal article" date="2014" name="Nature">
        <title>Elephant shark genome provides unique insights into gnathostome evolution.</title>
        <authorList>
            <consortium name="International Elephant Shark Genome Sequencing Consortium"/>
            <person name="Venkatesh B."/>
            <person name="Lee A.P."/>
            <person name="Ravi V."/>
            <person name="Maurya A.K."/>
            <person name="Lian M.M."/>
            <person name="Swann J.B."/>
            <person name="Ohta Y."/>
            <person name="Flajnik M.F."/>
            <person name="Sutoh Y."/>
            <person name="Kasahara M."/>
            <person name="Hoon S."/>
            <person name="Gangu V."/>
            <person name="Roy S.W."/>
            <person name="Irimia M."/>
            <person name="Korzh V."/>
            <person name="Kondrychyn I."/>
            <person name="Lim Z.W."/>
            <person name="Tay B.H."/>
            <person name="Tohari S."/>
            <person name="Kong K.W."/>
            <person name="Ho S."/>
            <person name="Lorente-Galdos B."/>
            <person name="Quilez J."/>
            <person name="Marques-Bonet T."/>
            <person name="Raney B.J."/>
            <person name="Ingham P.W."/>
            <person name="Tay A."/>
            <person name="Hillier L.W."/>
            <person name="Minx P."/>
            <person name="Boehm T."/>
            <person name="Wilson R.K."/>
            <person name="Brenner S."/>
            <person name="Warren W.C."/>
        </authorList>
    </citation>
    <scope>NUCLEOTIDE SEQUENCE [LARGE SCALE GENOMIC DNA]</scope>
</reference>
<dbReference type="KEGG" id="cmk:103187010"/>
<dbReference type="PANTHER" id="PTHR22593">
    <property type="entry name" value="TRANSMEMBRANE PROTEIN 18"/>
    <property type="match status" value="1"/>
</dbReference>
<evidence type="ECO:0000256" key="4">
    <source>
        <dbReference type="ARBA" id="ARBA00022692"/>
    </source>
</evidence>
<evidence type="ECO:0000313" key="13">
    <source>
        <dbReference type="Proteomes" id="UP000314986"/>
    </source>
</evidence>
<reference evidence="13" key="1">
    <citation type="journal article" date="2006" name="Science">
        <title>Ancient noncoding elements conserved in the human genome.</title>
        <authorList>
            <person name="Venkatesh B."/>
            <person name="Kirkness E.F."/>
            <person name="Loh Y.H."/>
            <person name="Halpern A.L."/>
            <person name="Lee A.P."/>
            <person name="Johnson J."/>
            <person name="Dandona N."/>
            <person name="Viswanathan L.D."/>
            <person name="Tay A."/>
            <person name="Venter J.C."/>
            <person name="Strausberg R.L."/>
            <person name="Brenner S."/>
        </authorList>
    </citation>
    <scope>NUCLEOTIDE SEQUENCE [LARGE SCALE GENOMIC DNA]</scope>
</reference>
<dbReference type="GO" id="GO:0031965">
    <property type="term" value="C:nuclear membrane"/>
    <property type="evidence" value="ECO:0007669"/>
    <property type="project" value="UniProtKB-SubCell"/>
</dbReference>
<proteinExistence type="evidence at transcript level"/>
<keyword evidence="13" id="KW-1185">Reference proteome</keyword>
<reference evidence="13" key="2">
    <citation type="journal article" date="2007" name="PLoS Biol.">
        <title>Survey sequencing and comparative analysis of the elephant shark (Callorhinchus milii) genome.</title>
        <authorList>
            <person name="Venkatesh B."/>
            <person name="Kirkness E.F."/>
            <person name="Loh Y.H."/>
            <person name="Halpern A.L."/>
            <person name="Lee A.P."/>
            <person name="Johnson J."/>
            <person name="Dandona N."/>
            <person name="Viswanathan L.D."/>
            <person name="Tay A."/>
            <person name="Venter J.C."/>
            <person name="Strausberg R.L."/>
            <person name="Brenner S."/>
        </authorList>
    </citation>
    <scope>NUCLEOTIDE SEQUENCE [LARGE SCALE GENOMIC DNA]</scope>
</reference>
<reference evidence="12" key="5">
    <citation type="submission" date="2025-05" db="UniProtKB">
        <authorList>
            <consortium name="Ensembl"/>
        </authorList>
    </citation>
    <scope>IDENTIFICATION</scope>
</reference>
<evidence type="ECO:0000256" key="8">
    <source>
        <dbReference type="ARBA" id="ARBA00023136"/>
    </source>
</evidence>
<comment type="subcellular location">
    <subcellularLocation>
        <location evidence="1">Nucleus membrane</location>
        <topology evidence="1">Multi-pass membrane protein</topology>
    </subcellularLocation>
</comment>
<dbReference type="OrthoDB" id="411535at2759"/>
<keyword evidence="4 10" id="KW-0812">Transmembrane</keyword>
<dbReference type="AlphaFoldDB" id="K4FYD1"/>
<dbReference type="OMA" id="TFSKQQY"/>
<accession>K4FYD1</accession>
<feature type="transmembrane region" description="Helical" evidence="10">
    <location>
        <begin position="38"/>
        <end position="57"/>
    </location>
</feature>
<dbReference type="RefSeq" id="NP_001279271.1">
    <property type="nucleotide sequence ID" value="NM_001292342.1"/>
</dbReference>
<evidence type="ECO:0000313" key="12">
    <source>
        <dbReference type="Ensembl" id="ENSCMIP00000015443.1"/>
    </source>
</evidence>
<dbReference type="GO" id="GO:0003677">
    <property type="term" value="F:DNA binding"/>
    <property type="evidence" value="ECO:0007669"/>
    <property type="project" value="UniProtKB-KW"/>
</dbReference>
<keyword evidence="5 10" id="KW-1133">Transmembrane helix</keyword>
<comment type="similarity">
    <text evidence="2">Belongs to the TMEM18 family.</text>
</comment>
<evidence type="ECO:0000256" key="1">
    <source>
        <dbReference type="ARBA" id="ARBA00004232"/>
    </source>
</evidence>
<keyword evidence="7" id="KW-0238">DNA-binding</keyword>
<dbReference type="Proteomes" id="UP000314986">
    <property type="component" value="Unassembled WGS sequence"/>
</dbReference>
<gene>
    <name evidence="12" type="primary">tmem18</name>
</gene>
<dbReference type="InterPro" id="IPR026721">
    <property type="entry name" value="TMEM18"/>
</dbReference>
<evidence type="ECO:0000256" key="5">
    <source>
        <dbReference type="ARBA" id="ARBA00022989"/>
    </source>
</evidence>
<organism evidence="11">
    <name type="scientific">Callorhinchus milii</name>
    <name type="common">Ghost shark</name>
    <dbReference type="NCBI Taxonomy" id="7868"/>
    <lineage>
        <taxon>Eukaryota</taxon>
        <taxon>Metazoa</taxon>
        <taxon>Chordata</taxon>
        <taxon>Craniata</taxon>
        <taxon>Vertebrata</taxon>
        <taxon>Chondrichthyes</taxon>
        <taxon>Holocephali</taxon>
        <taxon>Chimaeriformes</taxon>
        <taxon>Callorhinchidae</taxon>
        <taxon>Callorhinchus</taxon>
    </lineage>
</organism>
<evidence type="ECO:0000256" key="9">
    <source>
        <dbReference type="ARBA" id="ARBA00023242"/>
    </source>
</evidence>
<protein>
    <recommendedName>
        <fullName evidence="3">Transmembrane protein 18</fullName>
    </recommendedName>
</protein>
<dbReference type="PANTHER" id="PTHR22593:SF2">
    <property type="entry name" value="TRANSMEMBRANE PROTEIN 18"/>
    <property type="match status" value="1"/>
</dbReference>
<feature type="transmembrane region" description="Helical" evidence="10">
    <location>
        <begin position="101"/>
        <end position="124"/>
    </location>
</feature>
<name>K4FYD1_CALMI</name>
<evidence type="ECO:0000256" key="10">
    <source>
        <dbReference type="SAM" id="Phobius"/>
    </source>
</evidence>
<dbReference type="GeneID" id="103187010"/>
<keyword evidence="9" id="KW-0539">Nucleus</keyword>
<evidence type="ECO:0000256" key="6">
    <source>
        <dbReference type="ARBA" id="ARBA00023054"/>
    </source>
</evidence>
<evidence type="ECO:0000256" key="7">
    <source>
        <dbReference type="ARBA" id="ARBA00023125"/>
    </source>
</evidence>
<dbReference type="STRING" id="7868.ENSCMIP00000015443"/>
<feature type="transmembrane region" description="Helical" evidence="10">
    <location>
        <begin position="64"/>
        <end position="81"/>
    </location>
</feature>
<sequence length="152" mass="17385">MERVKESAAAATPIDGISNLRITGVWSFLLSVEWSEPWLIGLIAFHALCFLLALVTIRFYRLQIAHFLFMVGLICGAEYINEVAARNWRLYSKYQYFDSGGMFISLVFSAPLLLNTMMIVIVWVSRTLEAMTELKSLQLKRKANKEKEKKTA</sequence>
<dbReference type="Pfam" id="PF14770">
    <property type="entry name" value="TMEM18"/>
    <property type="match status" value="1"/>
</dbReference>
<keyword evidence="8 10" id="KW-0472">Membrane</keyword>
<evidence type="ECO:0000256" key="3">
    <source>
        <dbReference type="ARBA" id="ARBA00014253"/>
    </source>
</evidence>